<reference evidence="2" key="1">
    <citation type="journal article" date="2019" name="Microbiol. Resour. Announc.">
        <title>Complete Genome Sequence of Halomonas olivaria, a Moderately Halophilic Bacterium Isolated from Olive Processing Effluents, Obtained by Nanopore Sequencing.</title>
        <authorList>
            <person name="Nagata S."/>
            <person name="Ii K.M."/>
            <person name="Tsukimi T."/>
            <person name="Miura M.C."/>
            <person name="Galipon J."/>
            <person name="Arakawa K."/>
        </authorList>
    </citation>
    <scope>NUCLEOTIDE SEQUENCE [LARGE SCALE GENOMIC DNA]</scope>
    <source>
        <strain evidence="2">TYRC17</strain>
    </source>
</reference>
<evidence type="ECO:0000313" key="2">
    <source>
        <dbReference type="Proteomes" id="UP000289555"/>
    </source>
</evidence>
<dbReference type="InterPro" id="IPR016102">
    <property type="entry name" value="Succinyl-CoA_synth-like"/>
</dbReference>
<dbReference type="SUPFAM" id="SSF52210">
    <property type="entry name" value="Succinyl-CoA synthetase domains"/>
    <property type="match status" value="1"/>
</dbReference>
<sequence length="66" mass="7387">MDAVLVVHAPTRMAPSLVTAQALIDNRKKFRRNLLTSWMGLKEALNARHICNLAGIPTYISPEKSR</sequence>
<proteinExistence type="predicted"/>
<accession>A0ABN5WW50</accession>
<evidence type="ECO:0000313" key="1">
    <source>
        <dbReference type="EMBL" id="BBI51176.1"/>
    </source>
</evidence>
<protein>
    <submittedName>
        <fullName evidence="1">Uncharacterized protein</fullName>
    </submittedName>
</protein>
<name>A0ABN5WW50_9GAMM</name>
<dbReference type="Gene3D" id="3.40.50.261">
    <property type="entry name" value="Succinyl-CoA synthetase domains"/>
    <property type="match status" value="1"/>
</dbReference>
<dbReference type="EMBL" id="AP019416">
    <property type="protein sequence ID" value="BBI51176.1"/>
    <property type="molecule type" value="Genomic_DNA"/>
</dbReference>
<organism evidence="1 2">
    <name type="scientific">Vreelandella olivaria</name>
    <dbReference type="NCBI Taxonomy" id="390919"/>
    <lineage>
        <taxon>Bacteria</taxon>
        <taxon>Pseudomonadati</taxon>
        <taxon>Pseudomonadota</taxon>
        <taxon>Gammaproteobacteria</taxon>
        <taxon>Oceanospirillales</taxon>
        <taxon>Halomonadaceae</taxon>
        <taxon>Vreelandella</taxon>
    </lineage>
</organism>
<keyword evidence="2" id="KW-1185">Reference proteome</keyword>
<dbReference type="Proteomes" id="UP000289555">
    <property type="component" value="Chromosome"/>
</dbReference>
<gene>
    <name evidence="1" type="ORF">HORIV_35970</name>
</gene>